<comment type="subcellular location">
    <subcellularLocation>
        <location evidence="1">Membrane</location>
        <topology evidence="1">Multi-pass membrane protein</topology>
    </subcellularLocation>
</comment>
<dbReference type="Proteomes" id="UP000050546">
    <property type="component" value="Unassembled WGS sequence"/>
</dbReference>
<keyword evidence="2 5" id="KW-0812">Transmembrane</keyword>
<keyword evidence="3 5" id="KW-1133">Transmembrane helix</keyword>
<name>A0A1V9HC27_9XANT</name>
<feature type="transmembrane region" description="Helical" evidence="5">
    <location>
        <begin position="6"/>
        <end position="24"/>
    </location>
</feature>
<evidence type="ECO:0000256" key="2">
    <source>
        <dbReference type="ARBA" id="ARBA00022692"/>
    </source>
</evidence>
<evidence type="ECO:0000256" key="3">
    <source>
        <dbReference type="ARBA" id="ARBA00022989"/>
    </source>
</evidence>
<evidence type="ECO:0000256" key="1">
    <source>
        <dbReference type="ARBA" id="ARBA00004141"/>
    </source>
</evidence>
<gene>
    <name evidence="6" type="ORF">IM53_008285</name>
</gene>
<feature type="transmembrane region" description="Helical" evidence="5">
    <location>
        <begin position="36"/>
        <end position="55"/>
    </location>
</feature>
<reference evidence="6 7" key="2">
    <citation type="journal article" date="2017" name="Plant Pathol.">
        <title>Pathogenicity and virulence gene content of Xanthomonas strains infecting Araceae, formerly known as Xanthomonas axonopodis pv. dieffenbachiae.</title>
        <authorList>
            <person name="Constantin E.C."/>
            <person name="Haegeman A."/>
            <person name="Van Vaerenbergh J."/>
            <person name="Baeyen S."/>
            <person name="Van Malderghem C."/>
            <person name="Maes M."/>
            <person name="Cottyn B."/>
        </authorList>
    </citation>
    <scope>NUCLEOTIDE SEQUENCE [LARGE SCALE GENOMIC DNA]</scope>
    <source>
        <strain evidence="6 7">LMG 25940</strain>
    </source>
</reference>
<dbReference type="Pfam" id="PF04193">
    <property type="entry name" value="PQ-loop"/>
    <property type="match status" value="1"/>
</dbReference>
<dbReference type="RefSeq" id="WP_057678119.1">
    <property type="nucleotide sequence ID" value="NZ_CP041380.1"/>
</dbReference>
<dbReference type="STRING" id="1437877.GCA_001564415_02830"/>
<feature type="transmembrane region" description="Helical" evidence="5">
    <location>
        <begin position="61"/>
        <end position="79"/>
    </location>
</feature>
<evidence type="ECO:0000256" key="5">
    <source>
        <dbReference type="SAM" id="Phobius"/>
    </source>
</evidence>
<dbReference type="Gene3D" id="1.20.1280.290">
    <property type="match status" value="1"/>
</dbReference>
<proteinExistence type="predicted"/>
<evidence type="ECO:0000313" key="6">
    <source>
        <dbReference type="EMBL" id="OQP80387.1"/>
    </source>
</evidence>
<protein>
    <submittedName>
        <fullName evidence="6">Uncharacterized protein</fullName>
    </submittedName>
</protein>
<dbReference type="AlphaFoldDB" id="A0A1V9HC27"/>
<comment type="caution">
    <text evidence="6">The sequence shown here is derived from an EMBL/GenBank/DDBJ whole genome shotgun (WGS) entry which is preliminary data.</text>
</comment>
<evidence type="ECO:0000256" key="4">
    <source>
        <dbReference type="ARBA" id="ARBA00023136"/>
    </source>
</evidence>
<keyword evidence="4 5" id="KW-0472">Membrane</keyword>
<dbReference type="EMBL" id="JPYI02000042">
    <property type="protein sequence ID" value="OQP80387.1"/>
    <property type="molecule type" value="Genomic_DNA"/>
</dbReference>
<evidence type="ECO:0000313" key="7">
    <source>
        <dbReference type="Proteomes" id="UP000050546"/>
    </source>
</evidence>
<dbReference type="InterPro" id="IPR006603">
    <property type="entry name" value="PQ-loop_rpt"/>
</dbReference>
<dbReference type="GeneID" id="93991260"/>
<dbReference type="GO" id="GO:0016020">
    <property type="term" value="C:membrane"/>
    <property type="evidence" value="ECO:0007669"/>
    <property type="project" value="UniProtKB-SubCell"/>
</dbReference>
<reference evidence="6 7" key="1">
    <citation type="journal article" date="2016" name="Plant Pathol.">
        <title>Genetic characterization of strains named as Xanthomonas axonopodis pv. dieffenbachiae leads to a taxonomic revision of the X. axonopodis species complex.</title>
        <authorList>
            <person name="Constantin E.C."/>
            <person name="Cleenwerck I."/>
            <person name="Maes M."/>
            <person name="Baeyen S."/>
            <person name="Van Malderghem C."/>
            <person name="De Vos P."/>
            <person name="Cottyn B."/>
        </authorList>
    </citation>
    <scope>NUCLEOTIDE SEQUENCE [LARGE SCALE GENOMIC DNA]</scope>
    <source>
        <strain evidence="6 7">LMG 25940</strain>
    </source>
</reference>
<sequence length="91" mass="10282">MQVVDVVGWLASIILIATLIRQIYKQWRSDTAQGVSRWLFLGQISASVLFILYSYLVGNAVFIVSNVLILLTALTGYALQRIKRRKLERAA</sequence>
<organism evidence="6 7">
    <name type="scientific">Xanthomonas phaseoli pv. dieffenbachiae</name>
    <dbReference type="NCBI Taxonomy" id="92828"/>
    <lineage>
        <taxon>Bacteria</taxon>
        <taxon>Pseudomonadati</taxon>
        <taxon>Pseudomonadota</taxon>
        <taxon>Gammaproteobacteria</taxon>
        <taxon>Lysobacterales</taxon>
        <taxon>Lysobacteraceae</taxon>
        <taxon>Xanthomonas</taxon>
    </lineage>
</organism>
<accession>A0A1V9HC27</accession>